<organism evidence="1 2">
    <name type="scientific">Rossellomorea pakistanensis</name>
    <dbReference type="NCBI Taxonomy" id="992288"/>
    <lineage>
        <taxon>Bacteria</taxon>
        <taxon>Bacillati</taxon>
        <taxon>Bacillota</taxon>
        <taxon>Bacilli</taxon>
        <taxon>Bacillales</taxon>
        <taxon>Bacillaceae</taxon>
        <taxon>Rossellomorea</taxon>
    </lineage>
</organism>
<gene>
    <name evidence="1" type="ORF">JOC86_004785</name>
</gene>
<reference evidence="1 2" key="1">
    <citation type="submission" date="2021-01" db="EMBL/GenBank/DDBJ databases">
        <title>Genomic Encyclopedia of Type Strains, Phase IV (KMG-IV): sequencing the most valuable type-strain genomes for metagenomic binning, comparative biology and taxonomic classification.</title>
        <authorList>
            <person name="Goeker M."/>
        </authorList>
    </citation>
    <scope>NUCLEOTIDE SEQUENCE [LARGE SCALE GENOMIC DNA]</scope>
    <source>
        <strain evidence="1 2">DSM 24834</strain>
    </source>
</reference>
<keyword evidence="2" id="KW-1185">Reference proteome</keyword>
<dbReference type="Proteomes" id="UP001646157">
    <property type="component" value="Unassembled WGS sequence"/>
</dbReference>
<evidence type="ECO:0000313" key="2">
    <source>
        <dbReference type="Proteomes" id="UP001646157"/>
    </source>
</evidence>
<comment type="caution">
    <text evidence="1">The sequence shown here is derived from an EMBL/GenBank/DDBJ whole genome shotgun (WGS) entry which is preliminary data.</text>
</comment>
<name>A0ABS2NK43_9BACI</name>
<dbReference type="RefSeq" id="WP_205175747.1">
    <property type="nucleotide sequence ID" value="NZ_JAFBDZ010000008.1"/>
</dbReference>
<accession>A0ABS2NK43</accession>
<evidence type="ECO:0000313" key="1">
    <source>
        <dbReference type="EMBL" id="MBM7588190.1"/>
    </source>
</evidence>
<dbReference type="InterPro" id="IPR020115">
    <property type="entry name" value="Fin"/>
</dbReference>
<protein>
    <recommendedName>
        <fullName evidence="3">Anti-sigma-F factor Fin family protein</fullName>
    </recommendedName>
</protein>
<proteinExistence type="predicted"/>
<dbReference type="Pfam" id="PF10955">
    <property type="entry name" value="Fin"/>
    <property type="match status" value="1"/>
</dbReference>
<dbReference type="EMBL" id="JAFBDZ010000008">
    <property type="protein sequence ID" value="MBM7588190.1"/>
    <property type="molecule type" value="Genomic_DNA"/>
</dbReference>
<evidence type="ECO:0008006" key="3">
    <source>
        <dbReference type="Google" id="ProtNLM"/>
    </source>
</evidence>
<sequence length="76" mass="8811">MAIHYKCRHCGTNVGTLSQTSVHSEQIGLHKLTDEDRLEMISYEQNGDIRIKTICEDCHEALNRNPDFHQSDYIIH</sequence>